<keyword evidence="3" id="KW-1185">Reference proteome</keyword>
<comment type="caution">
    <text evidence="1">The sequence shown here is derived from an EMBL/GenBank/DDBJ whole genome shotgun (WGS) entry which is preliminary data.</text>
</comment>
<evidence type="ECO:0000313" key="2">
    <source>
        <dbReference type="EMBL" id="CAL1159176.1"/>
    </source>
</evidence>
<evidence type="ECO:0000313" key="3">
    <source>
        <dbReference type="Proteomes" id="UP001152797"/>
    </source>
</evidence>
<reference evidence="1" key="1">
    <citation type="submission" date="2022-10" db="EMBL/GenBank/DDBJ databases">
        <authorList>
            <person name="Chen Y."/>
            <person name="Dougan E. K."/>
            <person name="Chan C."/>
            <person name="Rhodes N."/>
            <person name="Thang M."/>
        </authorList>
    </citation>
    <scope>NUCLEOTIDE SEQUENCE</scope>
</reference>
<dbReference type="EMBL" id="CAMXCT020003696">
    <property type="protein sequence ID" value="CAL1159176.1"/>
    <property type="molecule type" value="Genomic_DNA"/>
</dbReference>
<name>A0A9P1GCK0_9DINO</name>
<organism evidence="1">
    <name type="scientific">Cladocopium goreaui</name>
    <dbReference type="NCBI Taxonomy" id="2562237"/>
    <lineage>
        <taxon>Eukaryota</taxon>
        <taxon>Sar</taxon>
        <taxon>Alveolata</taxon>
        <taxon>Dinophyceae</taxon>
        <taxon>Suessiales</taxon>
        <taxon>Symbiodiniaceae</taxon>
        <taxon>Cladocopium</taxon>
    </lineage>
</organism>
<proteinExistence type="predicted"/>
<gene>
    <name evidence="1" type="ORF">C1SCF055_LOCUS31494</name>
</gene>
<protein>
    <submittedName>
        <fullName evidence="1">Uncharacterized protein</fullName>
    </submittedName>
</protein>
<dbReference type="Proteomes" id="UP001152797">
    <property type="component" value="Unassembled WGS sequence"/>
</dbReference>
<dbReference type="AlphaFoldDB" id="A0A9P1GCK0"/>
<sequence>SLGSSTSRKLVAENWPHHLYAKEVATERLGYCSCSCCGHLAASAFGGCFGHKYATAASTNVRSAGKGRILAT</sequence>
<dbReference type="EMBL" id="CAMXCT010003696">
    <property type="protein sequence ID" value="CAI4005801.1"/>
    <property type="molecule type" value="Genomic_DNA"/>
</dbReference>
<dbReference type="EMBL" id="CAMXCT030003696">
    <property type="protein sequence ID" value="CAL4793113.1"/>
    <property type="molecule type" value="Genomic_DNA"/>
</dbReference>
<reference evidence="2" key="2">
    <citation type="submission" date="2024-04" db="EMBL/GenBank/DDBJ databases">
        <authorList>
            <person name="Chen Y."/>
            <person name="Shah S."/>
            <person name="Dougan E. K."/>
            <person name="Thang M."/>
            <person name="Chan C."/>
        </authorList>
    </citation>
    <scope>NUCLEOTIDE SEQUENCE [LARGE SCALE GENOMIC DNA]</scope>
</reference>
<feature type="non-terminal residue" evidence="1">
    <location>
        <position position="1"/>
    </location>
</feature>
<accession>A0A9P1GCK0</accession>
<evidence type="ECO:0000313" key="1">
    <source>
        <dbReference type="EMBL" id="CAI4005801.1"/>
    </source>
</evidence>